<keyword evidence="1" id="KW-0732">Signal</keyword>
<feature type="chain" id="PRO_5035912819" evidence="1">
    <location>
        <begin position="20"/>
        <end position="77"/>
    </location>
</feature>
<comment type="caution">
    <text evidence="2">The sequence shown here is derived from an EMBL/GenBank/DDBJ whole genome shotgun (WGS) entry which is preliminary data.</text>
</comment>
<accession>A0A8T1R5K8</accession>
<dbReference type="EMBL" id="CM031811">
    <property type="protein sequence ID" value="KAG6661754.1"/>
    <property type="molecule type" value="Genomic_DNA"/>
</dbReference>
<evidence type="ECO:0000313" key="3">
    <source>
        <dbReference type="Proteomes" id="UP000811609"/>
    </source>
</evidence>
<reference evidence="2" key="1">
    <citation type="submission" date="2020-12" db="EMBL/GenBank/DDBJ databases">
        <title>WGS assembly of Carya illinoinensis cv. Pawnee.</title>
        <authorList>
            <person name="Platts A."/>
            <person name="Shu S."/>
            <person name="Wright S."/>
            <person name="Barry K."/>
            <person name="Edger P."/>
            <person name="Pires J.C."/>
            <person name="Schmutz J."/>
        </authorList>
    </citation>
    <scope>NUCLEOTIDE SEQUENCE</scope>
    <source>
        <tissue evidence="2">Leaf</tissue>
    </source>
</reference>
<proteinExistence type="predicted"/>
<organism evidence="2 3">
    <name type="scientific">Carya illinoinensis</name>
    <name type="common">Pecan</name>
    <dbReference type="NCBI Taxonomy" id="32201"/>
    <lineage>
        <taxon>Eukaryota</taxon>
        <taxon>Viridiplantae</taxon>
        <taxon>Streptophyta</taxon>
        <taxon>Embryophyta</taxon>
        <taxon>Tracheophyta</taxon>
        <taxon>Spermatophyta</taxon>
        <taxon>Magnoliopsida</taxon>
        <taxon>eudicotyledons</taxon>
        <taxon>Gunneridae</taxon>
        <taxon>Pentapetalae</taxon>
        <taxon>rosids</taxon>
        <taxon>fabids</taxon>
        <taxon>Fagales</taxon>
        <taxon>Juglandaceae</taxon>
        <taxon>Carya</taxon>
    </lineage>
</organism>
<evidence type="ECO:0000256" key="1">
    <source>
        <dbReference type="SAM" id="SignalP"/>
    </source>
</evidence>
<dbReference type="AlphaFoldDB" id="A0A8T1R5K8"/>
<feature type="signal peptide" evidence="1">
    <location>
        <begin position="1"/>
        <end position="19"/>
    </location>
</feature>
<gene>
    <name evidence="2" type="ORF">CIPAW_03G197400</name>
</gene>
<sequence length="77" mass="8760">MKTFYIVIFLLAFIIFVSSSITARELSQTEEKSALGRKLMQVSTTPACGKSRTYKRCLPPSPKKKCRRTPYKRNCGP</sequence>
<keyword evidence="3" id="KW-1185">Reference proteome</keyword>
<dbReference type="Proteomes" id="UP000811609">
    <property type="component" value="Chromosome 3"/>
</dbReference>
<evidence type="ECO:0000313" key="2">
    <source>
        <dbReference type="EMBL" id="KAG6661754.1"/>
    </source>
</evidence>
<name>A0A8T1R5K8_CARIL</name>
<protein>
    <submittedName>
        <fullName evidence="2">Uncharacterized protein</fullName>
    </submittedName>
</protein>